<reference evidence="1" key="1">
    <citation type="submission" date="2021-02" db="EMBL/GenBank/DDBJ databases">
        <title>Comparative genomics reveals that relaxation of natural selection precedes convergent phenotypic evolution of cavefish.</title>
        <authorList>
            <person name="Peng Z."/>
        </authorList>
    </citation>
    <scope>NUCLEOTIDE SEQUENCE</scope>
    <source>
        <tissue evidence="1">Muscle</tissue>
    </source>
</reference>
<accession>A0A9W7TWI8</accession>
<name>A0A9W7TWI8_TRIRA</name>
<dbReference type="Proteomes" id="UP001059041">
    <property type="component" value="Linkage Group LG10"/>
</dbReference>
<sequence>MISDQLASVAFDVVVKSSVFAQSHSERLTAEDFCAIKRFASKSTERSVQSEKALPVQSARRIVRTNYRRHDAPTSQTHLIRHESKKTGSVCLIQEMNLQLEVHLKSSPHLHRLSATILIRRDPCSVEKRRSGASLL</sequence>
<keyword evidence="2" id="KW-1185">Reference proteome</keyword>
<proteinExistence type="predicted"/>
<organism evidence="1 2">
    <name type="scientific">Triplophysa rosa</name>
    <name type="common">Cave loach</name>
    <dbReference type="NCBI Taxonomy" id="992332"/>
    <lineage>
        <taxon>Eukaryota</taxon>
        <taxon>Metazoa</taxon>
        <taxon>Chordata</taxon>
        <taxon>Craniata</taxon>
        <taxon>Vertebrata</taxon>
        <taxon>Euteleostomi</taxon>
        <taxon>Actinopterygii</taxon>
        <taxon>Neopterygii</taxon>
        <taxon>Teleostei</taxon>
        <taxon>Ostariophysi</taxon>
        <taxon>Cypriniformes</taxon>
        <taxon>Nemacheilidae</taxon>
        <taxon>Triplophysa</taxon>
    </lineage>
</organism>
<protein>
    <submittedName>
        <fullName evidence="1">Uncharacterized protein</fullName>
    </submittedName>
</protein>
<evidence type="ECO:0000313" key="1">
    <source>
        <dbReference type="EMBL" id="KAI7804419.1"/>
    </source>
</evidence>
<dbReference type="AlphaFoldDB" id="A0A9W7TWI8"/>
<dbReference type="EMBL" id="JAFHDT010000010">
    <property type="protein sequence ID" value="KAI7804419.1"/>
    <property type="molecule type" value="Genomic_DNA"/>
</dbReference>
<evidence type="ECO:0000313" key="2">
    <source>
        <dbReference type="Proteomes" id="UP001059041"/>
    </source>
</evidence>
<comment type="caution">
    <text evidence="1">The sequence shown here is derived from an EMBL/GenBank/DDBJ whole genome shotgun (WGS) entry which is preliminary data.</text>
</comment>
<gene>
    <name evidence="1" type="ORF">IRJ41_009648</name>
</gene>